<dbReference type="GO" id="GO:0004673">
    <property type="term" value="F:protein histidine kinase activity"/>
    <property type="evidence" value="ECO:0007669"/>
    <property type="project" value="UniProtKB-EC"/>
</dbReference>
<dbReference type="RefSeq" id="WP_379271147.1">
    <property type="nucleotide sequence ID" value="NZ_JBHUGT010000018.1"/>
</dbReference>
<keyword evidence="9" id="KW-1185">Reference proteome</keyword>
<dbReference type="Gene3D" id="3.30.450.20">
    <property type="entry name" value="PAS domain"/>
    <property type="match status" value="1"/>
</dbReference>
<protein>
    <submittedName>
        <fullName evidence="8">Sensor histidine kinase</fullName>
        <ecNumber evidence="8">2.7.13.3</ecNumber>
    </submittedName>
</protein>
<evidence type="ECO:0000256" key="1">
    <source>
        <dbReference type="ARBA" id="ARBA00004651"/>
    </source>
</evidence>
<comment type="subcellular location">
    <subcellularLocation>
        <location evidence="1">Cell membrane</location>
        <topology evidence="1">Multi-pass membrane protein</topology>
    </subcellularLocation>
</comment>
<keyword evidence="8" id="KW-0418">Kinase</keyword>
<dbReference type="Gene3D" id="3.30.565.10">
    <property type="entry name" value="Histidine kinase-like ATPase, C-terminal domain"/>
    <property type="match status" value="1"/>
</dbReference>
<dbReference type="Proteomes" id="UP001597493">
    <property type="component" value="Unassembled WGS sequence"/>
</dbReference>
<keyword evidence="4 6" id="KW-1133">Transmembrane helix</keyword>
<sequence length="597" mass="66995">MENWLGRSLKNKLSVMIILAVLVPLVSLGLFSYTIAERLSEEKAKMTGMNTLRQLEAYMGSVINDVENMSLFLIGSNEVQQYLKSPRFDYLKQSSLISFLTNLAFSKAYISSILITPIAAEGTPVSNKTLISSEFADITAEIPDYYEKHPKWWSSVYSEMTSDGLHNVFTLSRPIRSTTNRYKPIGHLNINLNQQVISDHLKQAGLEGGGYVVLLDDEGRIMAGPDGMDTEHSLADYLPGLPSLDGDSGSMNYGTEDAKRTILYRTISGVDWKLVGVIPFQTYGAQNRYFLTLTAAAVSLAIVFVIAFVVFLIIKVTKPLTVLTKQLKNANPEEPLPAMPVNSIDEVGQLIIGYNRLSSKIVMLTDEVKRNESMKKEADMVALQAQINPHFLYNTLSSIHWMALMNKDERIARMVGSLSDFLRFSLNGGREYCKVQQEIDHARHYVNIQSIRYPERFRLEWDIEESLLPHTMLKLLLQPLIENAMLHGILKRDGLGTIRITGRQAGDTIRFAVEDDGVGMEAGRLEELRTRMQTADFADNERSGKGSYGLRNVNGRLILHYGSEAKLAIESKPGQGTKVSFAVRCMKEEDHDEAYDR</sequence>
<feature type="transmembrane region" description="Helical" evidence="6">
    <location>
        <begin position="13"/>
        <end position="36"/>
    </location>
</feature>
<feature type="domain" description="Histidine kinase/HSP90-like ATPase" evidence="7">
    <location>
        <begin position="468"/>
        <end position="587"/>
    </location>
</feature>
<evidence type="ECO:0000256" key="2">
    <source>
        <dbReference type="ARBA" id="ARBA00022475"/>
    </source>
</evidence>
<dbReference type="SUPFAM" id="SSF55874">
    <property type="entry name" value="ATPase domain of HSP90 chaperone/DNA topoisomerase II/histidine kinase"/>
    <property type="match status" value="1"/>
</dbReference>
<accession>A0ABW5QUK4</accession>
<evidence type="ECO:0000256" key="4">
    <source>
        <dbReference type="ARBA" id="ARBA00022989"/>
    </source>
</evidence>
<evidence type="ECO:0000313" key="9">
    <source>
        <dbReference type="Proteomes" id="UP001597493"/>
    </source>
</evidence>
<name>A0ABW5QUK4_9BACL</name>
<keyword evidence="3 6" id="KW-0812">Transmembrane</keyword>
<proteinExistence type="predicted"/>
<keyword evidence="2" id="KW-1003">Cell membrane</keyword>
<dbReference type="PANTHER" id="PTHR34220">
    <property type="entry name" value="SENSOR HISTIDINE KINASE YPDA"/>
    <property type="match status" value="1"/>
</dbReference>
<evidence type="ECO:0000256" key="5">
    <source>
        <dbReference type="ARBA" id="ARBA00023136"/>
    </source>
</evidence>
<organism evidence="8 9">
    <name type="scientific">Paenibacillus thailandensis</name>
    <dbReference type="NCBI Taxonomy" id="393250"/>
    <lineage>
        <taxon>Bacteria</taxon>
        <taxon>Bacillati</taxon>
        <taxon>Bacillota</taxon>
        <taxon>Bacilli</taxon>
        <taxon>Bacillales</taxon>
        <taxon>Paenibacillaceae</taxon>
        <taxon>Paenibacillus</taxon>
    </lineage>
</organism>
<reference evidence="9" key="1">
    <citation type="journal article" date="2019" name="Int. J. Syst. Evol. Microbiol.">
        <title>The Global Catalogue of Microorganisms (GCM) 10K type strain sequencing project: providing services to taxonomists for standard genome sequencing and annotation.</title>
        <authorList>
            <consortium name="The Broad Institute Genomics Platform"/>
            <consortium name="The Broad Institute Genome Sequencing Center for Infectious Disease"/>
            <person name="Wu L."/>
            <person name="Ma J."/>
        </authorList>
    </citation>
    <scope>NUCLEOTIDE SEQUENCE [LARGE SCALE GENOMIC DNA]</scope>
    <source>
        <strain evidence="9">TISTR 1827</strain>
    </source>
</reference>
<dbReference type="InterPro" id="IPR003594">
    <property type="entry name" value="HATPase_dom"/>
</dbReference>
<dbReference type="Pfam" id="PF02743">
    <property type="entry name" value="dCache_1"/>
    <property type="match status" value="1"/>
</dbReference>
<dbReference type="InterPro" id="IPR033479">
    <property type="entry name" value="dCache_1"/>
</dbReference>
<gene>
    <name evidence="8" type="ORF">ACFSW5_07830</name>
</gene>
<evidence type="ECO:0000256" key="3">
    <source>
        <dbReference type="ARBA" id="ARBA00022692"/>
    </source>
</evidence>
<dbReference type="EC" id="2.7.13.3" evidence="8"/>
<dbReference type="EMBL" id="JBHUMY010000007">
    <property type="protein sequence ID" value="MFD2660178.1"/>
    <property type="molecule type" value="Genomic_DNA"/>
</dbReference>
<feature type="transmembrane region" description="Helical" evidence="6">
    <location>
        <begin position="289"/>
        <end position="314"/>
    </location>
</feature>
<evidence type="ECO:0000256" key="6">
    <source>
        <dbReference type="SAM" id="Phobius"/>
    </source>
</evidence>
<comment type="caution">
    <text evidence="8">The sequence shown here is derived from an EMBL/GenBank/DDBJ whole genome shotgun (WGS) entry which is preliminary data.</text>
</comment>
<dbReference type="InterPro" id="IPR050640">
    <property type="entry name" value="Bact_2-comp_sensor_kinase"/>
</dbReference>
<dbReference type="Pfam" id="PF02518">
    <property type="entry name" value="HATPase_c"/>
    <property type="match status" value="1"/>
</dbReference>
<dbReference type="SMART" id="SM00387">
    <property type="entry name" value="HATPase_c"/>
    <property type="match status" value="1"/>
</dbReference>
<keyword evidence="5 6" id="KW-0472">Membrane</keyword>
<dbReference type="CDD" id="cd12912">
    <property type="entry name" value="PDC2_MCP_like"/>
    <property type="match status" value="1"/>
</dbReference>
<evidence type="ECO:0000259" key="7">
    <source>
        <dbReference type="SMART" id="SM00387"/>
    </source>
</evidence>
<evidence type="ECO:0000313" key="8">
    <source>
        <dbReference type="EMBL" id="MFD2660178.1"/>
    </source>
</evidence>
<dbReference type="Pfam" id="PF06580">
    <property type="entry name" value="His_kinase"/>
    <property type="match status" value="1"/>
</dbReference>
<keyword evidence="8" id="KW-0808">Transferase</keyword>
<dbReference type="InterPro" id="IPR036890">
    <property type="entry name" value="HATPase_C_sf"/>
</dbReference>
<dbReference type="InterPro" id="IPR010559">
    <property type="entry name" value="Sig_transdc_His_kin_internal"/>
</dbReference>
<dbReference type="PANTHER" id="PTHR34220:SF7">
    <property type="entry name" value="SENSOR HISTIDINE KINASE YPDA"/>
    <property type="match status" value="1"/>
</dbReference>